<evidence type="ECO:0000256" key="1">
    <source>
        <dbReference type="SAM" id="MobiDB-lite"/>
    </source>
</evidence>
<evidence type="ECO:0000313" key="4">
    <source>
        <dbReference type="EMBL" id="ANC77978.1"/>
    </source>
</evidence>
<dbReference type="Proteomes" id="UP000076623">
    <property type="component" value="Chromosome"/>
</dbReference>
<dbReference type="Pfam" id="PF07423">
    <property type="entry name" value="DUF1510"/>
    <property type="match status" value="1"/>
</dbReference>
<dbReference type="EMBL" id="CP015378">
    <property type="protein sequence ID" value="ANC77978.1"/>
    <property type="molecule type" value="Genomic_DNA"/>
</dbReference>
<feature type="compositionally biased region" description="Basic and acidic residues" evidence="1">
    <location>
        <begin position="86"/>
        <end position="101"/>
    </location>
</feature>
<keyword evidence="5" id="KW-1185">Reference proteome</keyword>
<organism evidence="4 5">
    <name type="scientific">Fictibacillus phosphorivorans</name>
    <dbReference type="NCBI Taxonomy" id="1221500"/>
    <lineage>
        <taxon>Bacteria</taxon>
        <taxon>Bacillati</taxon>
        <taxon>Bacillota</taxon>
        <taxon>Bacilli</taxon>
        <taxon>Bacillales</taxon>
        <taxon>Fictibacillaceae</taxon>
        <taxon>Fictibacillus</taxon>
    </lineage>
</organism>
<evidence type="ECO:0000313" key="5">
    <source>
        <dbReference type="Proteomes" id="UP000076623"/>
    </source>
</evidence>
<keyword evidence="2" id="KW-0472">Membrane</keyword>
<evidence type="ECO:0000256" key="2">
    <source>
        <dbReference type="SAM" id="Phobius"/>
    </source>
</evidence>
<name>A0A160INN9_9BACL</name>
<keyword evidence="2" id="KW-1133">Transmembrane helix</keyword>
<dbReference type="InterPro" id="IPR009988">
    <property type="entry name" value="DUF1510"/>
</dbReference>
<proteinExistence type="predicted"/>
<dbReference type="KEGG" id="fpn:ABE65_014700"/>
<feature type="region of interest" description="Disordered" evidence="1">
    <location>
        <begin position="42"/>
        <end position="142"/>
    </location>
</feature>
<sequence>MKRNQRYESRLEKRKQNRFLNIAIGLVVLLIVVVAFNLFSGDDDETASTNKSNSEQTTENNESNNGSIEMETDDSKSKADDEDSESKDKEKAAEEKEKTDEEGTEEEKTESGAPEGGGPEGPWQPIGTSQTEPHTKTYDDGSQDWNEMVQALSYATSIPQDQMTIFWLGNGGGPDLSKGTVQSKADGKKYDVMLQWVPEKGWQPTSVTPVQ</sequence>
<reference evidence="4 5" key="1">
    <citation type="submission" date="2016-04" db="EMBL/GenBank/DDBJ databases">
        <title>Complete genome sequence of Fictibacillus phosphorivorans G25-29, a strain toxic to nematodes.</title>
        <authorList>
            <person name="Zheng Z."/>
        </authorList>
    </citation>
    <scope>NUCLEOTIDE SEQUENCE [LARGE SCALE GENOMIC DNA]</scope>
    <source>
        <strain evidence="4 5">G25-29</strain>
    </source>
</reference>
<gene>
    <name evidence="4" type="ORF">ABE65_014700</name>
</gene>
<dbReference type="STRING" id="1221500.ABE65_014700"/>
<protein>
    <recommendedName>
        <fullName evidence="3">DUF1510 domain-containing protein</fullName>
    </recommendedName>
</protein>
<dbReference type="RefSeq" id="WP_066396422.1">
    <property type="nucleotide sequence ID" value="NZ_CP015378.1"/>
</dbReference>
<feature type="transmembrane region" description="Helical" evidence="2">
    <location>
        <begin position="20"/>
        <end position="39"/>
    </location>
</feature>
<dbReference type="AlphaFoldDB" id="A0A160INN9"/>
<accession>A0A160INN9</accession>
<feature type="compositionally biased region" description="Low complexity" evidence="1">
    <location>
        <begin position="48"/>
        <end position="69"/>
    </location>
</feature>
<evidence type="ECO:0000259" key="3">
    <source>
        <dbReference type="Pfam" id="PF07423"/>
    </source>
</evidence>
<feature type="domain" description="DUF1510" evidence="3">
    <location>
        <begin position="121"/>
        <end position="208"/>
    </location>
</feature>
<keyword evidence="2" id="KW-0812">Transmembrane</keyword>